<comment type="subcellular location">
    <subcellularLocation>
        <location evidence="1">Cell membrane</location>
        <topology evidence="1">Multi-pass membrane protein</topology>
    </subcellularLocation>
</comment>
<keyword evidence="6 7" id="KW-0472">Membrane</keyword>
<reference evidence="9 10" key="1">
    <citation type="submission" date="2019-06" db="EMBL/GenBank/DDBJ databases">
        <title>Sequencing the genomes of 1000 actinobacteria strains.</title>
        <authorList>
            <person name="Klenk H.-P."/>
        </authorList>
    </citation>
    <scope>NUCLEOTIDE SEQUENCE [LARGE SCALE GENOMIC DNA]</scope>
    <source>
        <strain evidence="9 10">DSM 103495</strain>
    </source>
</reference>
<comment type="caution">
    <text evidence="9">The sequence shown here is derived from an EMBL/GenBank/DDBJ whole genome shotgun (WGS) entry which is preliminary data.</text>
</comment>
<evidence type="ECO:0000313" key="9">
    <source>
        <dbReference type="EMBL" id="TQM25444.1"/>
    </source>
</evidence>
<evidence type="ECO:0000256" key="1">
    <source>
        <dbReference type="ARBA" id="ARBA00004651"/>
    </source>
</evidence>
<evidence type="ECO:0000313" key="10">
    <source>
        <dbReference type="Proteomes" id="UP000316331"/>
    </source>
</evidence>
<evidence type="ECO:0000256" key="3">
    <source>
        <dbReference type="ARBA" id="ARBA00022475"/>
    </source>
</evidence>
<accession>A0A543EV47</accession>
<organism evidence="9 10">
    <name type="scientific">Nocardia bhagyanarayanae</name>
    <dbReference type="NCBI Taxonomy" id="1215925"/>
    <lineage>
        <taxon>Bacteria</taxon>
        <taxon>Bacillati</taxon>
        <taxon>Actinomycetota</taxon>
        <taxon>Actinomycetes</taxon>
        <taxon>Mycobacteriales</taxon>
        <taxon>Nocardiaceae</taxon>
        <taxon>Nocardia</taxon>
    </lineage>
</organism>
<dbReference type="AlphaFoldDB" id="A0A543EV47"/>
<dbReference type="GO" id="GO:0005886">
    <property type="term" value="C:plasma membrane"/>
    <property type="evidence" value="ECO:0007669"/>
    <property type="project" value="UniProtKB-SubCell"/>
</dbReference>
<keyword evidence="10" id="KW-1185">Reference proteome</keyword>
<evidence type="ECO:0000256" key="5">
    <source>
        <dbReference type="ARBA" id="ARBA00022989"/>
    </source>
</evidence>
<feature type="domain" description="PDGLE" evidence="8">
    <location>
        <begin position="236"/>
        <end position="336"/>
    </location>
</feature>
<dbReference type="Pfam" id="PF13190">
    <property type="entry name" value="PDGLE"/>
    <property type="match status" value="1"/>
</dbReference>
<dbReference type="Proteomes" id="UP000316331">
    <property type="component" value="Unassembled WGS sequence"/>
</dbReference>
<name>A0A543EV47_9NOCA</name>
<feature type="transmembrane region" description="Helical" evidence="7">
    <location>
        <begin position="141"/>
        <end position="163"/>
    </location>
</feature>
<gene>
    <name evidence="9" type="ORF">FB390_5594</name>
</gene>
<feature type="transmembrane region" description="Helical" evidence="7">
    <location>
        <begin position="236"/>
        <end position="256"/>
    </location>
</feature>
<dbReference type="InterPro" id="IPR025937">
    <property type="entry name" value="PDGLE_dom"/>
</dbReference>
<dbReference type="InterPro" id="IPR002751">
    <property type="entry name" value="CbiM/NikMN"/>
</dbReference>
<evidence type="ECO:0000256" key="4">
    <source>
        <dbReference type="ARBA" id="ARBA00022692"/>
    </source>
</evidence>
<feature type="transmembrane region" description="Helical" evidence="7">
    <location>
        <begin position="312"/>
        <end position="332"/>
    </location>
</feature>
<dbReference type="PANTHER" id="PTHR34229">
    <property type="entry name" value="METAL TRANSPORT PROTEIN HI_1621-RELATED"/>
    <property type="match status" value="1"/>
</dbReference>
<keyword evidence="2" id="KW-0813">Transport</keyword>
<feature type="transmembrane region" description="Helical" evidence="7">
    <location>
        <begin position="12"/>
        <end position="31"/>
    </location>
</feature>
<evidence type="ECO:0000256" key="6">
    <source>
        <dbReference type="ARBA" id="ARBA00023136"/>
    </source>
</evidence>
<evidence type="ECO:0000256" key="2">
    <source>
        <dbReference type="ARBA" id="ARBA00022448"/>
    </source>
</evidence>
<feature type="transmembrane region" description="Helical" evidence="7">
    <location>
        <begin position="112"/>
        <end position="135"/>
    </location>
</feature>
<feature type="transmembrane region" description="Helical" evidence="7">
    <location>
        <begin position="74"/>
        <end position="100"/>
    </location>
</feature>
<dbReference type="Gene3D" id="1.10.1760.20">
    <property type="match status" value="1"/>
</dbReference>
<feature type="transmembrane region" description="Helical" evidence="7">
    <location>
        <begin position="43"/>
        <end position="62"/>
    </location>
</feature>
<keyword evidence="3" id="KW-1003">Cell membrane</keyword>
<dbReference type="Pfam" id="PF01891">
    <property type="entry name" value="CbiM"/>
    <property type="match status" value="1"/>
</dbReference>
<protein>
    <submittedName>
        <fullName evidence="9">Cobalt/nickel transport system permease protein</fullName>
    </submittedName>
</protein>
<keyword evidence="4 7" id="KW-0812">Transmembrane</keyword>
<dbReference type="PANTHER" id="PTHR34229:SF1">
    <property type="entry name" value="METAL TRANSPORT PROTEIN HI_1621-RELATED"/>
    <property type="match status" value="1"/>
</dbReference>
<evidence type="ECO:0000259" key="8">
    <source>
        <dbReference type="Pfam" id="PF13190"/>
    </source>
</evidence>
<keyword evidence="5 7" id="KW-1133">Transmembrane helix</keyword>
<proteinExistence type="predicted"/>
<evidence type="ECO:0000256" key="7">
    <source>
        <dbReference type="SAM" id="Phobius"/>
    </source>
</evidence>
<dbReference type="GO" id="GO:0000041">
    <property type="term" value="P:transition metal ion transport"/>
    <property type="evidence" value="ECO:0007669"/>
    <property type="project" value="InterPro"/>
</dbReference>
<dbReference type="EMBL" id="VFPG01000002">
    <property type="protein sequence ID" value="TQM25444.1"/>
    <property type="molecule type" value="Genomic_DNA"/>
</dbReference>
<sequence length="358" mass="35978">MAMHMSDGIVDAPTSLVFALIAVAGTGFAAWRARAELDERAAPMAGLVAAFIFAVQMVNFPILPGVSGHLLGGALAAILVGPYVGALCVAIVLVVQALLFADGGLSALGANITNMALIGVAVGYAVARLILPMLVDRADSGIAVTAFTSALVATVAAAMGFVAEYAIGGAAGSTVGAVAGYMSITHALIGVGEGIITAITVVAVVKARPDLVYLFRVIGRRRTATTPLRARLSTTGFLWTFAAVAVITAGALSYVASSQPDGLDATTQRGCTVVEVGGAEELHGECIARSAEEHRLANSPLADYTIGGNEELTGIAGVLGVAAAFAALFALLRTIRAGRKDRTAAAAGDAAIAGSETA</sequence>